<feature type="region of interest" description="Disordered" evidence="3">
    <location>
        <begin position="520"/>
        <end position="543"/>
    </location>
</feature>
<dbReference type="InterPro" id="IPR028994">
    <property type="entry name" value="Integrin_alpha_N"/>
</dbReference>
<feature type="domain" description="P/Homo B" evidence="5">
    <location>
        <begin position="21"/>
        <end position="208"/>
    </location>
</feature>
<evidence type="ECO:0000256" key="4">
    <source>
        <dbReference type="SAM" id="SignalP"/>
    </source>
</evidence>
<evidence type="ECO:0000313" key="7">
    <source>
        <dbReference type="Proteomes" id="UP000521199"/>
    </source>
</evidence>
<keyword evidence="7" id="KW-1185">Reference proteome</keyword>
<evidence type="ECO:0000259" key="5">
    <source>
        <dbReference type="PROSITE" id="PS51829"/>
    </source>
</evidence>
<dbReference type="GO" id="GO:0006508">
    <property type="term" value="P:proteolysis"/>
    <property type="evidence" value="ECO:0007669"/>
    <property type="project" value="UniProtKB-KW"/>
</dbReference>
<organism evidence="6 7">
    <name type="scientific">Chiayiivirga flava</name>
    <dbReference type="NCBI Taxonomy" id="659595"/>
    <lineage>
        <taxon>Bacteria</taxon>
        <taxon>Pseudomonadati</taxon>
        <taxon>Pseudomonadota</taxon>
        <taxon>Gammaproteobacteria</taxon>
        <taxon>Lysobacterales</taxon>
        <taxon>Lysobacteraceae</taxon>
        <taxon>Chiayiivirga</taxon>
    </lineage>
</organism>
<dbReference type="InterPro" id="IPR002884">
    <property type="entry name" value="P_dom"/>
</dbReference>
<accession>A0A7W8D4E2</accession>
<keyword evidence="4" id="KW-0732">Signal</keyword>
<feature type="signal peptide" evidence="4">
    <location>
        <begin position="1"/>
        <end position="29"/>
    </location>
</feature>
<comment type="caution">
    <text evidence="6">The sequence shown here is derived from an EMBL/GenBank/DDBJ whole genome shotgun (WGS) entry which is preliminary data.</text>
</comment>
<keyword evidence="2" id="KW-0378">Hydrolase</keyword>
<dbReference type="GO" id="GO:0004252">
    <property type="term" value="F:serine-type endopeptidase activity"/>
    <property type="evidence" value="ECO:0007669"/>
    <property type="project" value="InterPro"/>
</dbReference>
<dbReference type="EMBL" id="JACHHP010000001">
    <property type="protein sequence ID" value="MBB5206492.1"/>
    <property type="molecule type" value="Genomic_DNA"/>
</dbReference>
<dbReference type="Proteomes" id="UP000521199">
    <property type="component" value="Unassembled WGS sequence"/>
</dbReference>
<reference evidence="6 7" key="1">
    <citation type="submission" date="2020-08" db="EMBL/GenBank/DDBJ databases">
        <title>Genomic Encyclopedia of Type Strains, Phase IV (KMG-IV): sequencing the most valuable type-strain genomes for metagenomic binning, comparative biology and taxonomic classification.</title>
        <authorList>
            <person name="Goeker M."/>
        </authorList>
    </citation>
    <scope>NUCLEOTIDE SEQUENCE [LARGE SCALE GENOMIC DNA]</scope>
    <source>
        <strain evidence="6 7">DSM 24163</strain>
    </source>
</reference>
<name>A0A7W8D4E2_9GAMM</name>
<proteinExistence type="predicted"/>
<gene>
    <name evidence="6" type="ORF">HNQ52_000008</name>
</gene>
<dbReference type="AlphaFoldDB" id="A0A7W8D4E2"/>
<evidence type="ECO:0000313" key="6">
    <source>
        <dbReference type="EMBL" id="MBB5206492.1"/>
    </source>
</evidence>
<dbReference type="RefSeq" id="WP_183958536.1">
    <property type="nucleotide sequence ID" value="NZ_JACHHP010000001.1"/>
</dbReference>
<dbReference type="PANTHER" id="PTHR39431:SF1">
    <property type="entry name" value="FRPA_C-RELATED PROTEIN"/>
    <property type="match status" value="1"/>
</dbReference>
<dbReference type="PROSITE" id="PS51829">
    <property type="entry name" value="P_HOMO_B"/>
    <property type="match status" value="1"/>
</dbReference>
<dbReference type="SUPFAM" id="SSF69318">
    <property type="entry name" value="Integrin alpha N-terminal domain"/>
    <property type="match status" value="1"/>
</dbReference>
<keyword evidence="1" id="KW-0645">Protease</keyword>
<dbReference type="SUPFAM" id="SSF49785">
    <property type="entry name" value="Galactose-binding domain-like"/>
    <property type="match status" value="1"/>
</dbReference>
<protein>
    <submittedName>
        <fullName evidence="6">Subtilisin-like proprotein convertase family protein</fullName>
    </submittedName>
</protein>
<evidence type="ECO:0000256" key="3">
    <source>
        <dbReference type="SAM" id="MobiDB-lite"/>
    </source>
</evidence>
<evidence type="ECO:0000256" key="2">
    <source>
        <dbReference type="ARBA" id="ARBA00022801"/>
    </source>
</evidence>
<sequence>MRTPHSLRSRRWPLCAALVTALAAAPAFSATFNGSNAGAIPDGNLAGREIGFAVSGLQRGVRRVSLSVTMAHPWAADLTLTLVSPDGRARLVLLGRPGLNRGAPSGNTVNFDGTYTFSDSAVGDLWATIAGQAEDFVVPPGSYRTTTAGRSGLSDIGGCSTHLNRAFAGLGGSALNGQWTLHVVDSANGDLGTVSAATLTIETGPSLFSGGFEDGEPAASPPPPASATRGRCLVTLFDYTGTGLSSYATVRNTGGGPNGAVTWTVRENDGTATGAVQEFEFGKASDTFLDGDFDGDGIRDATVWRSGTKGHYLVRRSSRPDDVPLRITLGTTGDNPDIAGDYDGDNVTDGALYRAGASAGLASTVEIRLSSDGSVRSFEAGENGDFPIGGLDYDADGAADVAIQSNAGGGNASFEVFNGGSGAAGETFLFGKPTDVIVPGTHAGTPRADVTVIRGVGGQLEWHVRDSQTGLAQPVVTFGASATDFVLTGDYDGDGIYDPAVWRPGPLPAGGTFFVRRSSAPDTSFEVPGGANSDYPPANGRNN</sequence>
<feature type="chain" id="PRO_5031290000" evidence="4">
    <location>
        <begin position="30"/>
        <end position="543"/>
    </location>
</feature>
<dbReference type="PANTHER" id="PTHR39431">
    <property type="entry name" value="FRPA/C-RELATED PROTEIN"/>
    <property type="match status" value="1"/>
</dbReference>
<dbReference type="Gene3D" id="2.60.120.260">
    <property type="entry name" value="Galactose-binding domain-like"/>
    <property type="match status" value="1"/>
</dbReference>
<evidence type="ECO:0000256" key="1">
    <source>
        <dbReference type="ARBA" id="ARBA00022670"/>
    </source>
</evidence>
<dbReference type="InterPro" id="IPR008979">
    <property type="entry name" value="Galactose-bd-like_sf"/>
</dbReference>